<evidence type="ECO:0000313" key="3">
    <source>
        <dbReference type="Proteomes" id="UP001286313"/>
    </source>
</evidence>
<accession>A0AAE1G0M1</accession>
<sequence>MNYSGPASLAEVEADLLLSDEEDIAAKHWPPLESHTQHAGPSPWQPHVDVPQPAPRASTFKRSMDQTRAIHLLQLPRSEGESLEDRLSGYNKRIELLEHEKQNLNQDLEYSGRRQN</sequence>
<dbReference type="Proteomes" id="UP001286313">
    <property type="component" value="Unassembled WGS sequence"/>
</dbReference>
<organism evidence="2 3">
    <name type="scientific">Petrolisthes cinctipes</name>
    <name type="common">Flat porcelain crab</name>
    <dbReference type="NCBI Taxonomy" id="88211"/>
    <lineage>
        <taxon>Eukaryota</taxon>
        <taxon>Metazoa</taxon>
        <taxon>Ecdysozoa</taxon>
        <taxon>Arthropoda</taxon>
        <taxon>Crustacea</taxon>
        <taxon>Multicrustacea</taxon>
        <taxon>Malacostraca</taxon>
        <taxon>Eumalacostraca</taxon>
        <taxon>Eucarida</taxon>
        <taxon>Decapoda</taxon>
        <taxon>Pleocyemata</taxon>
        <taxon>Anomura</taxon>
        <taxon>Galatheoidea</taxon>
        <taxon>Porcellanidae</taxon>
        <taxon>Petrolisthes</taxon>
    </lineage>
</organism>
<evidence type="ECO:0000313" key="2">
    <source>
        <dbReference type="EMBL" id="KAK3883905.1"/>
    </source>
</evidence>
<dbReference type="AlphaFoldDB" id="A0AAE1G0M1"/>
<feature type="coiled-coil region" evidence="1">
    <location>
        <begin position="80"/>
        <end position="114"/>
    </location>
</feature>
<proteinExistence type="predicted"/>
<dbReference type="EMBL" id="JAWQEG010000940">
    <property type="protein sequence ID" value="KAK3883905.1"/>
    <property type="molecule type" value="Genomic_DNA"/>
</dbReference>
<gene>
    <name evidence="2" type="ORF">Pcinc_011807</name>
</gene>
<keyword evidence="1" id="KW-0175">Coiled coil</keyword>
<keyword evidence="3" id="KW-1185">Reference proteome</keyword>
<name>A0AAE1G0M1_PETCI</name>
<comment type="caution">
    <text evidence="2">The sequence shown here is derived from an EMBL/GenBank/DDBJ whole genome shotgun (WGS) entry which is preliminary data.</text>
</comment>
<reference evidence="2" key="1">
    <citation type="submission" date="2023-10" db="EMBL/GenBank/DDBJ databases">
        <title>Genome assemblies of two species of porcelain crab, Petrolisthes cinctipes and Petrolisthes manimaculis (Anomura: Porcellanidae).</title>
        <authorList>
            <person name="Angst P."/>
        </authorList>
    </citation>
    <scope>NUCLEOTIDE SEQUENCE</scope>
    <source>
        <strain evidence="2">PB745_01</strain>
        <tissue evidence="2">Gill</tissue>
    </source>
</reference>
<evidence type="ECO:0000256" key="1">
    <source>
        <dbReference type="SAM" id="Coils"/>
    </source>
</evidence>
<protein>
    <submittedName>
        <fullName evidence="2">Uncharacterized protein</fullName>
    </submittedName>
</protein>